<dbReference type="RefSeq" id="WP_078346795.1">
    <property type="nucleotide sequence ID" value="NZ_MBTF01000003.1"/>
</dbReference>
<dbReference type="OrthoDB" id="661040at2"/>
<protein>
    <submittedName>
        <fullName evidence="1">Uncharacterized protein</fullName>
    </submittedName>
</protein>
<reference evidence="1 2" key="1">
    <citation type="submission" date="2016-07" db="EMBL/GenBank/DDBJ databases">
        <title>Genomic analysis of zinc-resistant bacterium Mucilaginibacter pedocola TBZ30.</title>
        <authorList>
            <person name="Huang J."/>
            <person name="Tang J."/>
        </authorList>
    </citation>
    <scope>NUCLEOTIDE SEQUENCE [LARGE SCALE GENOMIC DNA]</scope>
    <source>
        <strain evidence="1 2">TBZ30</strain>
    </source>
</reference>
<comment type="caution">
    <text evidence="1">The sequence shown here is derived from an EMBL/GenBank/DDBJ whole genome shotgun (WGS) entry which is preliminary data.</text>
</comment>
<proteinExistence type="predicted"/>
<keyword evidence="2" id="KW-1185">Reference proteome</keyword>
<dbReference type="EMBL" id="MBTF01000003">
    <property type="protein sequence ID" value="OOQ60973.1"/>
    <property type="molecule type" value="Genomic_DNA"/>
</dbReference>
<name>A0A1S9PJ50_9SPHI</name>
<evidence type="ECO:0000313" key="2">
    <source>
        <dbReference type="Proteomes" id="UP000189739"/>
    </source>
</evidence>
<evidence type="ECO:0000313" key="1">
    <source>
        <dbReference type="EMBL" id="OOQ60973.1"/>
    </source>
</evidence>
<gene>
    <name evidence="1" type="ORF">BC343_21195</name>
</gene>
<accession>A0A1S9PJ50</accession>
<organism evidence="1 2">
    <name type="scientific">Mucilaginibacter pedocola</name>
    <dbReference type="NCBI Taxonomy" id="1792845"/>
    <lineage>
        <taxon>Bacteria</taxon>
        <taxon>Pseudomonadati</taxon>
        <taxon>Bacteroidota</taxon>
        <taxon>Sphingobacteriia</taxon>
        <taxon>Sphingobacteriales</taxon>
        <taxon>Sphingobacteriaceae</taxon>
        <taxon>Mucilaginibacter</taxon>
    </lineage>
</organism>
<sequence>MRTPILTACLLSLLFNTVYGQKKKKMELLFNAPGGHTIRLDTNHIYYDNKIIFNHQYPDEVAMKFKEHRFIKSGQAVFLFICDNGAPNDDEFEVYQVFPGSAKFITKSIASPIKDYDSDSMLEFGGSNLTEVHPSRDSMYYIPSKYFEINNEKILFDKRLTVQTDKEVNGIYLAQPLDKKGICCKVIPITKAERKAERKN</sequence>
<dbReference type="Proteomes" id="UP000189739">
    <property type="component" value="Unassembled WGS sequence"/>
</dbReference>
<dbReference type="AlphaFoldDB" id="A0A1S9PJ50"/>